<gene>
    <name evidence="2" type="ORF">HYC85_008095</name>
</gene>
<evidence type="ECO:0000313" key="2">
    <source>
        <dbReference type="EMBL" id="KAF5955239.1"/>
    </source>
</evidence>
<accession>A0A7J7HRL0</accession>
<dbReference type="Proteomes" id="UP000593564">
    <property type="component" value="Unassembled WGS sequence"/>
</dbReference>
<proteinExistence type="predicted"/>
<dbReference type="PANTHER" id="PTHR11439">
    <property type="entry name" value="GAG-POL-RELATED RETROTRANSPOSON"/>
    <property type="match status" value="1"/>
</dbReference>
<name>A0A7J7HRL0_CAMSI</name>
<dbReference type="PANTHER" id="PTHR11439:SF461">
    <property type="entry name" value="OS10G0432200 PROTEIN"/>
    <property type="match status" value="1"/>
</dbReference>
<reference evidence="3" key="1">
    <citation type="journal article" date="2020" name="Nat. Commun.">
        <title>Genome assembly of wild tea tree DASZ reveals pedigree and selection history of tea varieties.</title>
        <authorList>
            <person name="Zhang W."/>
            <person name="Zhang Y."/>
            <person name="Qiu H."/>
            <person name="Guo Y."/>
            <person name="Wan H."/>
            <person name="Zhang X."/>
            <person name="Scossa F."/>
            <person name="Alseekh S."/>
            <person name="Zhang Q."/>
            <person name="Wang P."/>
            <person name="Xu L."/>
            <person name="Schmidt M.H."/>
            <person name="Jia X."/>
            <person name="Li D."/>
            <person name="Zhu A."/>
            <person name="Guo F."/>
            <person name="Chen W."/>
            <person name="Ni D."/>
            <person name="Usadel B."/>
            <person name="Fernie A.R."/>
            <person name="Wen W."/>
        </authorList>
    </citation>
    <scope>NUCLEOTIDE SEQUENCE [LARGE SCALE GENOMIC DNA]</scope>
    <source>
        <strain evidence="3">cv. G240</strain>
    </source>
</reference>
<feature type="region of interest" description="Disordered" evidence="1">
    <location>
        <begin position="1"/>
        <end position="28"/>
    </location>
</feature>
<reference evidence="2 3" key="2">
    <citation type="submission" date="2020-07" db="EMBL/GenBank/DDBJ databases">
        <title>Genome assembly of wild tea tree DASZ reveals pedigree and selection history of tea varieties.</title>
        <authorList>
            <person name="Zhang W."/>
        </authorList>
    </citation>
    <scope>NUCLEOTIDE SEQUENCE [LARGE SCALE GENOMIC DNA]</scope>
    <source>
        <strain evidence="3">cv. G240</strain>
        <tissue evidence="2">Leaf</tissue>
    </source>
</reference>
<keyword evidence="3" id="KW-1185">Reference proteome</keyword>
<organism evidence="2 3">
    <name type="scientific">Camellia sinensis</name>
    <name type="common">Tea plant</name>
    <name type="synonym">Thea sinensis</name>
    <dbReference type="NCBI Taxonomy" id="4442"/>
    <lineage>
        <taxon>Eukaryota</taxon>
        <taxon>Viridiplantae</taxon>
        <taxon>Streptophyta</taxon>
        <taxon>Embryophyta</taxon>
        <taxon>Tracheophyta</taxon>
        <taxon>Spermatophyta</taxon>
        <taxon>Magnoliopsida</taxon>
        <taxon>eudicotyledons</taxon>
        <taxon>Gunneridae</taxon>
        <taxon>Pentapetalae</taxon>
        <taxon>asterids</taxon>
        <taxon>Ericales</taxon>
        <taxon>Theaceae</taxon>
        <taxon>Camellia</taxon>
    </lineage>
</organism>
<evidence type="ECO:0000313" key="3">
    <source>
        <dbReference type="Proteomes" id="UP000593564"/>
    </source>
</evidence>
<sequence>MQKKDEDEASSTNKKTKERLHPQNSYMSHIDTQFLAKKNIVNMENDSRPGCDIDDNNSSLNMECISGQSSTTLGYATTDLSGSRRTTSETALETLVTLSPSHGVMTKQLEKQMQSPAKRSLKIVETRKKSRSLRFGRHEGYSFSSISVLKKSEPGLSFLGIRKENMKMAKSGKQSKLDPKELVKHDKQGLKPICERLRRNRLNGHTYKELLRSWARKAKDKPSQEGGDVIESNTSNEVDKRVVESSSVLTMQRVEYDLKLQLCSSDAKLGHDLSCASLSKAKYASEVIHRADLTNTKVSDTPIELNVKLNSTDGVPLDDPTFYCELVSCLVYLTVTRPDLAYVVHVVSEFVSASRSTHWAALVRILRYLRGQPGAIYSAGALQLVTKRAVWSENHSHNLAPSVRKKEE</sequence>
<dbReference type="EMBL" id="JACBKZ010000003">
    <property type="protein sequence ID" value="KAF5955239.1"/>
    <property type="molecule type" value="Genomic_DNA"/>
</dbReference>
<comment type="caution">
    <text evidence="2">The sequence shown here is derived from an EMBL/GenBank/DDBJ whole genome shotgun (WGS) entry which is preliminary data.</text>
</comment>
<feature type="region of interest" description="Disordered" evidence="1">
    <location>
        <begin position="217"/>
        <end position="236"/>
    </location>
</feature>
<evidence type="ECO:0000256" key="1">
    <source>
        <dbReference type="SAM" id="MobiDB-lite"/>
    </source>
</evidence>
<dbReference type="AlphaFoldDB" id="A0A7J7HRL0"/>
<protein>
    <submittedName>
        <fullName evidence="2">Uncharacterized protein</fullName>
    </submittedName>
</protein>